<dbReference type="InterPro" id="IPR019563">
    <property type="entry name" value="GH97_catalytic"/>
</dbReference>
<dbReference type="InterPro" id="IPR014718">
    <property type="entry name" value="GH-type_carb-bd"/>
</dbReference>
<feature type="compositionally biased region" description="Polar residues" evidence="1">
    <location>
        <begin position="263"/>
        <end position="272"/>
    </location>
</feature>
<dbReference type="Pfam" id="PF14509">
    <property type="entry name" value="GH97_C"/>
    <property type="match status" value="1"/>
</dbReference>
<gene>
    <name evidence="5" type="ORF">DSTB1V02_LOCUS12794</name>
</gene>
<dbReference type="InterPro" id="IPR029486">
    <property type="entry name" value="GH97_N"/>
</dbReference>
<dbReference type="Pfam" id="PF10566">
    <property type="entry name" value="Glyco_hydro_97"/>
    <property type="match status" value="1"/>
</dbReference>
<dbReference type="PANTHER" id="PTHR35803">
    <property type="entry name" value="GLUCAN 1,4-ALPHA-GLUCOSIDASE SUSB-RELATED"/>
    <property type="match status" value="1"/>
</dbReference>
<proteinExistence type="predicted"/>
<dbReference type="AlphaFoldDB" id="A0A7R9AF21"/>
<evidence type="ECO:0000313" key="5">
    <source>
        <dbReference type="EMBL" id="CAD7253043.1"/>
    </source>
</evidence>
<feature type="domain" description="Glycosyl-hydrolase 97 catalytic" evidence="2">
    <location>
        <begin position="247"/>
        <end position="439"/>
    </location>
</feature>
<evidence type="ECO:0008006" key="7">
    <source>
        <dbReference type="Google" id="ProtNLM"/>
    </source>
</evidence>
<feature type="domain" description="Glycosyl-hydrolase 97 C-terminal oligomerisation" evidence="4">
    <location>
        <begin position="536"/>
        <end position="636"/>
    </location>
</feature>
<evidence type="ECO:0000259" key="4">
    <source>
        <dbReference type="Pfam" id="PF14509"/>
    </source>
</evidence>
<reference evidence="5" key="1">
    <citation type="submission" date="2020-11" db="EMBL/GenBank/DDBJ databases">
        <authorList>
            <person name="Tran Van P."/>
        </authorList>
    </citation>
    <scope>NUCLEOTIDE SEQUENCE</scope>
</reference>
<dbReference type="InterPro" id="IPR029483">
    <property type="entry name" value="GH97_C"/>
</dbReference>
<feature type="region of interest" description="Disordered" evidence="1">
    <location>
        <begin position="263"/>
        <end position="283"/>
    </location>
</feature>
<dbReference type="OrthoDB" id="10055878at2759"/>
<dbReference type="Gene3D" id="3.20.20.70">
    <property type="entry name" value="Aldolase class I"/>
    <property type="match status" value="1"/>
</dbReference>
<accession>A0A7R9AF21</accession>
<evidence type="ECO:0000256" key="1">
    <source>
        <dbReference type="SAM" id="MobiDB-lite"/>
    </source>
</evidence>
<dbReference type="SUPFAM" id="SSF51445">
    <property type="entry name" value="(Trans)glycosidases"/>
    <property type="match status" value="1"/>
</dbReference>
<dbReference type="Gene3D" id="2.70.98.10">
    <property type="match status" value="1"/>
</dbReference>
<evidence type="ECO:0000259" key="2">
    <source>
        <dbReference type="Pfam" id="PF10566"/>
    </source>
</evidence>
<evidence type="ECO:0000313" key="6">
    <source>
        <dbReference type="Proteomes" id="UP000677054"/>
    </source>
</evidence>
<sequence>MSAQEFEWKNDFALLAATPTKKDEWWTPPVGESTKVHNQYNETRFKLKHKSGKTMDIVFRVHNDGLGFRYEFHKSGKETTMTVTDELTEFQMTADHTAWWIPGDYDSNEHCYTTSKVSEINGAPYNENEKSIYTQHIVELLSCQTPITMRQANDVHLTIHEAGCIDFPAMQLKIDPAALRFSAALIPSPIPAVKSTNKLPFNTPWRAIIISKDAAGIAASKLIYNLNDPSKIRDVSWIKPMKYVGIWWEMHVGKSTWDFSGSQDATNTTTANKPHGKHGATTANAKRHIDFAAKNGFDGVLIEGWNTGWEDWFGKQIDSVFSFTKPYPDYDIDYLSKYAAEKGVKIIMHHETSAAVPNYESQMEDAFRFMNKHKMPAVKTGYVGKIIPRGEWHDGQWMNNHYARVAETAAKFKIMVNSHESVRPTGLARTYPNYVACEASRGQEFNAWSKGNLPEHETILPFTRILGGGFDYTPGIFETRMSTYDPKKTEVVHTTVAKQLALYVTLYSPIQMAADLLDNYEKRPDVFQFIREVPADWSESHVLTAAVGDHITFARKSKKSDSWYIGAITDEDARDISITLDFLDKNATYTATIYEDGSGADWETNPYPVNIRIIEVKKGTKMTLQLAKGGGCAISLVKKVKK</sequence>
<dbReference type="InterPro" id="IPR052720">
    <property type="entry name" value="Glycosyl_hydrolase_97"/>
</dbReference>
<organism evidence="5">
    <name type="scientific">Darwinula stevensoni</name>
    <dbReference type="NCBI Taxonomy" id="69355"/>
    <lineage>
        <taxon>Eukaryota</taxon>
        <taxon>Metazoa</taxon>
        <taxon>Ecdysozoa</taxon>
        <taxon>Arthropoda</taxon>
        <taxon>Crustacea</taxon>
        <taxon>Oligostraca</taxon>
        <taxon>Ostracoda</taxon>
        <taxon>Podocopa</taxon>
        <taxon>Podocopida</taxon>
        <taxon>Darwinulocopina</taxon>
        <taxon>Darwinuloidea</taxon>
        <taxon>Darwinulidae</taxon>
        <taxon>Darwinula</taxon>
    </lineage>
</organism>
<dbReference type="PANTHER" id="PTHR35803:SF1">
    <property type="entry name" value="GLUCAN 1,4-ALPHA-GLUCOSIDASE SUSB"/>
    <property type="match status" value="1"/>
</dbReference>
<dbReference type="InterPro" id="IPR013785">
    <property type="entry name" value="Aldolase_TIM"/>
</dbReference>
<protein>
    <recommendedName>
        <fullName evidence="7">Alpha-glucosidase</fullName>
    </recommendedName>
</protein>
<feature type="domain" description="Glycosyl-hydrolase 97 N-terminal" evidence="3">
    <location>
        <begin position="8"/>
        <end position="229"/>
    </location>
</feature>
<dbReference type="EMBL" id="CAJPEV010005196">
    <property type="protein sequence ID" value="CAG0902878.1"/>
    <property type="molecule type" value="Genomic_DNA"/>
</dbReference>
<dbReference type="EMBL" id="LR904713">
    <property type="protein sequence ID" value="CAD7253043.1"/>
    <property type="molecule type" value="Genomic_DNA"/>
</dbReference>
<name>A0A7R9AF21_9CRUS</name>
<evidence type="ECO:0000259" key="3">
    <source>
        <dbReference type="Pfam" id="PF14508"/>
    </source>
</evidence>
<dbReference type="GO" id="GO:0030246">
    <property type="term" value="F:carbohydrate binding"/>
    <property type="evidence" value="ECO:0007669"/>
    <property type="project" value="InterPro"/>
</dbReference>
<dbReference type="InterPro" id="IPR017853">
    <property type="entry name" value="GH"/>
</dbReference>
<keyword evidence="6" id="KW-1185">Reference proteome</keyword>
<dbReference type="Proteomes" id="UP000677054">
    <property type="component" value="Unassembled WGS sequence"/>
</dbReference>
<dbReference type="Pfam" id="PF14508">
    <property type="entry name" value="GH97_N"/>
    <property type="match status" value="1"/>
</dbReference>